<evidence type="ECO:0000313" key="1">
    <source>
        <dbReference type="EMBL" id="JAQ15996.1"/>
    </source>
</evidence>
<dbReference type="AlphaFoldDB" id="A0A146MB54"/>
<sequence>MCSTAPALCGRSVLAAATLPTRTTLLRLLGTVSASTSSIPGQVVPAVSALSTVRSAVCAAVCGHLASLLPLRHPAPPPPIHDSTCRAEFHQPASHFVVCSATIVSYTRARSVAPPPMLVVAHPSASTAPDAVGPTNSCPWRTPSRATLANSAGSTVPTSTVRTPHSMCRSRLPTCTRCSTRVGVPRSYFGRCALVSALSPLCRLYSHCCPPNHCTTTPLAILLSPLSCVVVTTAPGTCTANGPALVATTHSLFPSSSTIVCALVSMLAPMFFPAGTTATTTSASRTFCNLQLSHPLRLWVCSLYNHPHSILGCVYFCDVLYNSFRSGFGCPLHSLLYTFFPHFLYPQPYRVFPHILYSAFYESFPHFLYSASYEFFPHFLYPQSYRVYPRILYSVFYEFFPHLLYPQPYRFFPHPLYLQLYRFLPHFLYHPLHELSPHHLPDPCHNHPHNHPCKPPRCAVRPAHAGCRVDCGTVSTTAKVATPQRRGIPSTCAHACTCPASTSNHGTSTRLALVCRCRLQFAVMQAEESPGPPVWRLVVEFPPDYRMLFAHSNCPSSTSTPTPMYLQVCGAWCPRRDGTTPYVRSNSTVCTPVLKSVHTFVQRFLKRRRYRGSCNCGRYHCAAWSFDGTR</sequence>
<dbReference type="EMBL" id="GDHC01002633">
    <property type="protein sequence ID" value="JAQ15996.1"/>
    <property type="molecule type" value="Transcribed_RNA"/>
</dbReference>
<reference evidence="1" key="1">
    <citation type="journal article" date="2016" name="Gigascience">
        <title>De novo construction of an expanded transcriptome assembly for the western tarnished plant bug, Lygus hesperus.</title>
        <authorList>
            <person name="Tassone E.E."/>
            <person name="Geib S.M."/>
            <person name="Hall B."/>
            <person name="Fabrick J.A."/>
            <person name="Brent C.S."/>
            <person name="Hull J.J."/>
        </authorList>
    </citation>
    <scope>NUCLEOTIDE SEQUENCE</scope>
</reference>
<proteinExistence type="predicted"/>
<gene>
    <name evidence="1" type="ORF">g.29423</name>
</gene>
<name>A0A146MB54_LYGHE</name>
<accession>A0A146MB54</accession>
<organism evidence="1">
    <name type="scientific">Lygus hesperus</name>
    <name type="common">Western plant bug</name>
    <dbReference type="NCBI Taxonomy" id="30085"/>
    <lineage>
        <taxon>Eukaryota</taxon>
        <taxon>Metazoa</taxon>
        <taxon>Ecdysozoa</taxon>
        <taxon>Arthropoda</taxon>
        <taxon>Hexapoda</taxon>
        <taxon>Insecta</taxon>
        <taxon>Pterygota</taxon>
        <taxon>Neoptera</taxon>
        <taxon>Paraneoptera</taxon>
        <taxon>Hemiptera</taxon>
        <taxon>Heteroptera</taxon>
        <taxon>Panheteroptera</taxon>
        <taxon>Cimicomorpha</taxon>
        <taxon>Miridae</taxon>
        <taxon>Mirini</taxon>
        <taxon>Lygus</taxon>
    </lineage>
</organism>
<protein>
    <submittedName>
        <fullName evidence="1">Uncharacterized protein</fullName>
    </submittedName>
</protein>